<name>A0A7Z7AW47_9EURY</name>
<sequence length="105" mass="11419">MDDSEKIEALSMDGSPIEVGSVVRYLNTGTVGRVTDLKEDEEGIWVLLDSTGLFYKPEVLVITDESELKGEMKERTSAEAAESYMRSYSAENEAGYDIGQVTGGG</sequence>
<dbReference type="EMBL" id="FNCA01000003">
    <property type="protein sequence ID" value="SDF72700.1"/>
    <property type="molecule type" value="Genomic_DNA"/>
</dbReference>
<evidence type="ECO:0000313" key="2">
    <source>
        <dbReference type="Proteomes" id="UP000199259"/>
    </source>
</evidence>
<dbReference type="InterPro" id="IPR019209">
    <property type="entry name" value="DUF2098"/>
</dbReference>
<protein>
    <recommendedName>
        <fullName evidence="3">DUF2098 domain-containing protein</fullName>
    </recommendedName>
</protein>
<comment type="caution">
    <text evidence="1">The sequence shown here is derived from an EMBL/GenBank/DDBJ whole genome shotgun (WGS) entry which is preliminary data.</text>
</comment>
<dbReference type="InterPro" id="IPR017099">
    <property type="entry name" value="UCP037053"/>
</dbReference>
<proteinExistence type="predicted"/>
<gene>
    <name evidence="1" type="ORF">SAMN04488589_1253</name>
</gene>
<dbReference type="Proteomes" id="UP000199259">
    <property type="component" value="Unassembled WGS sequence"/>
</dbReference>
<evidence type="ECO:0000313" key="1">
    <source>
        <dbReference type="EMBL" id="SDF72700.1"/>
    </source>
</evidence>
<organism evidence="1 2">
    <name type="scientific">Methanolobus vulcani</name>
    <dbReference type="NCBI Taxonomy" id="38026"/>
    <lineage>
        <taxon>Archaea</taxon>
        <taxon>Methanobacteriati</taxon>
        <taxon>Methanobacteriota</taxon>
        <taxon>Stenosarchaea group</taxon>
        <taxon>Methanomicrobia</taxon>
        <taxon>Methanosarcinales</taxon>
        <taxon>Methanosarcinaceae</taxon>
        <taxon>Methanolobus</taxon>
    </lineage>
</organism>
<reference evidence="1 2" key="1">
    <citation type="submission" date="2016-10" db="EMBL/GenBank/DDBJ databases">
        <authorList>
            <person name="Varghese N."/>
            <person name="Submissions S."/>
        </authorList>
    </citation>
    <scope>NUCLEOTIDE SEQUENCE [LARGE SCALE GENOMIC DNA]</scope>
    <source>
        <strain evidence="1 2">PL 12/M</strain>
    </source>
</reference>
<keyword evidence="2" id="KW-1185">Reference proteome</keyword>
<dbReference type="AlphaFoldDB" id="A0A7Z7AW47"/>
<dbReference type="Pfam" id="PF09871">
    <property type="entry name" value="DUF2098"/>
    <property type="match status" value="1"/>
</dbReference>
<evidence type="ECO:0008006" key="3">
    <source>
        <dbReference type="Google" id="ProtNLM"/>
    </source>
</evidence>
<dbReference type="PIRSF" id="PIRSF037053">
    <property type="entry name" value="UCP037053"/>
    <property type="match status" value="1"/>
</dbReference>
<dbReference type="RefSeq" id="WP_091709598.1">
    <property type="nucleotide sequence ID" value="NZ_FNCA01000003.1"/>
</dbReference>
<accession>A0A7Z7AW47</accession>